<evidence type="ECO:0000256" key="4">
    <source>
        <dbReference type="ARBA" id="ARBA00023136"/>
    </source>
</evidence>
<evidence type="ECO:0000256" key="3">
    <source>
        <dbReference type="ARBA" id="ARBA00022989"/>
    </source>
</evidence>
<accession>A0ABP6Y3J4</accession>
<evidence type="ECO:0000313" key="5">
    <source>
        <dbReference type="EMBL" id="GAA3575647.1"/>
    </source>
</evidence>
<dbReference type="EMBL" id="BAAAZN010000020">
    <property type="protein sequence ID" value="GAA3575647.1"/>
    <property type="molecule type" value="Genomic_DNA"/>
</dbReference>
<keyword evidence="6" id="KW-1185">Reference proteome</keyword>
<dbReference type="InterPro" id="IPR037294">
    <property type="entry name" value="ABC_BtuC-like"/>
</dbReference>
<dbReference type="Proteomes" id="UP001500689">
    <property type="component" value="Unassembled WGS sequence"/>
</dbReference>
<sequence>MNWGVLPIAAIVVAAGVIMLPAFVGGLSALTMGDDVTTTLGVNGLRALLFVHCSVKTGEPAAVRGTAGIGRIRPVRPVRLSSA</sequence>
<proteinExistence type="predicted"/>
<dbReference type="SUPFAM" id="SSF81345">
    <property type="entry name" value="ABC transporter involved in vitamin B12 uptake, BtuC"/>
    <property type="match status" value="1"/>
</dbReference>
<organism evidence="5 6">
    <name type="scientific">Amycolatopsis ultiminotia</name>
    <dbReference type="NCBI Taxonomy" id="543629"/>
    <lineage>
        <taxon>Bacteria</taxon>
        <taxon>Bacillati</taxon>
        <taxon>Actinomycetota</taxon>
        <taxon>Actinomycetes</taxon>
        <taxon>Pseudonocardiales</taxon>
        <taxon>Pseudonocardiaceae</taxon>
        <taxon>Amycolatopsis</taxon>
    </lineage>
</organism>
<protein>
    <submittedName>
        <fullName evidence="5">Uncharacterized protein</fullName>
    </submittedName>
</protein>
<comment type="subcellular location">
    <subcellularLocation>
        <location evidence="1">Membrane</location>
        <topology evidence="1">Multi-pass membrane protein</topology>
    </subcellularLocation>
</comment>
<name>A0ABP6Y3J4_9PSEU</name>
<comment type="caution">
    <text evidence="5">The sequence shown here is derived from an EMBL/GenBank/DDBJ whole genome shotgun (WGS) entry which is preliminary data.</text>
</comment>
<evidence type="ECO:0000256" key="2">
    <source>
        <dbReference type="ARBA" id="ARBA00022692"/>
    </source>
</evidence>
<dbReference type="RefSeq" id="WP_344867479.1">
    <property type="nucleotide sequence ID" value="NZ_BAAAZN010000020.1"/>
</dbReference>
<evidence type="ECO:0000313" key="6">
    <source>
        <dbReference type="Proteomes" id="UP001500689"/>
    </source>
</evidence>
<gene>
    <name evidence="5" type="ORF">GCM10022222_70390</name>
</gene>
<dbReference type="Gene3D" id="1.10.3470.10">
    <property type="entry name" value="ABC transporter involved in vitamin B12 uptake, BtuC"/>
    <property type="match status" value="1"/>
</dbReference>
<evidence type="ECO:0000256" key="1">
    <source>
        <dbReference type="ARBA" id="ARBA00004141"/>
    </source>
</evidence>
<reference evidence="6" key="1">
    <citation type="journal article" date="2019" name="Int. J. Syst. Evol. Microbiol.">
        <title>The Global Catalogue of Microorganisms (GCM) 10K type strain sequencing project: providing services to taxonomists for standard genome sequencing and annotation.</title>
        <authorList>
            <consortium name="The Broad Institute Genomics Platform"/>
            <consortium name="The Broad Institute Genome Sequencing Center for Infectious Disease"/>
            <person name="Wu L."/>
            <person name="Ma J."/>
        </authorList>
    </citation>
    <scope>NUCLEOTIDE SEQUENCE [LARGE SCALE GENOMIC DNA]</scope>
    <source>
        <strain evidence="6">JCM 16898</strain>
    </source>
</reference>
<keyword evidence="3" id="KW-1133">Transmembrane helix</keyword>
<keyword evidence="4" id="KW-0472">Membrane</keyword>
<keyword evidence="2" id="KW-0812">Transmembrane</keyword>